<evidence type="ECO:0000313" key="2">
    <source>
        <dbReference type="EMBL" id="SHN24449.1"/>
    </source>
</evidence>
<dbReference type="Gene3D" id="2.30.29.50">
    <property type="entry name" value="Bacterial Pleckstrin homology domain"/>
    <property type="match status" value="1"/>
</dbReference>
<dbReference type="RefSeq" id="WP_073202460.1">
    <property type="nucleotide sequence ID" value="NZ_FRCZ01000005.1"/>
</dbReference>
<dbReference type="InterPro" id="IPR037063">
    <property type="entry name" value="PHb_sf"/>
</dbReference>
<dbReference type="STRING" id="1027249.SAMN05216179_2770"/>
<sequence length="125" mass="13963">MGFLDGLMGNASNVDTKEIMKDYGQLFVEGEEVNAAFKVIRDMFIFTDKRLILVDKQGLTGKKTSFHSIMYKSISHFSVETAGTFDLDSELKIWISGNLEPLVSKTFKKDSNIFEIQKVLAAVSG</sequence>
<organism evidence="2 3">
    <name type="scientific">Gracilibacillus kekensis</name>
    <dbReference type="NCBI Taxonomy" id="1027249"/>
    <lineage>
        <taxon>Bacteria</taxon>
        <taxon>Bacillati</taxon>
        <taxon>Bacillota</taxon>
        <taxon>Bacilli</taxon>
        <taxon>Bacillales</taxon>
        <taxon>Bacillaceae</taxon>
        <taxon>Gracilibacillus</taxon>
    </lineage>
</organism>
<dbReference type="PANTHER" id="PTHR35796:SF3">
    <property type="entry name" value="BHLH DOMAIN-CONTAINING PROTEIN"/>
    <property type="match status" value="1"/>
</dbReference>
<name>A0A1M7Q303_9BACI</name>
<protein>
    <submittedName>
        <fullName evidence="2">PH domain-containing protein</fullName>
    </submittedName>
</protein>
<dbReference type="InterPro" id="IPR012544">
    <property type="entry name" value="PHb"/>
</dbReference>
<dbReference type="SUPFAM" id="SSF50729">
    <property type="entry name" value="PH domain-like"/>
    <property type="match status" value="1"/>
</dbReference>
<dbReference type="EMBL" id="FRCZ01000005">
    <property type="protein sequence ID" value="SHN24449.1"/>
    <property type="molecule type" value="Genomic_DNA"/>
</dbReference>
<dbReference type="PANTHER" id="PTHR35796">
    <property type="entry name" value="HYPOTHETICAL CYTOSOLIC PROTEIN"/>
    <property type="match status" value="1"/>
</dbReference>
<feature type="domain" description="Bacterial Pleckstrin homology" evidence="1">
    <location>
        <begin position="2"/>
        <end position="123"/>
    </location>
</feature>
<dbReference type="Proteomes" id="UP000184184">
    <property type="component" value="Unassembled WGS sequence"/>
</dbReference>
<dbReference type="CDD" id="cd13225">
    <property type="entry name" value="PH-like_bacteria"/>
    <property type="match status" value="1"/>
</dbReference>
<reference evidence="2 3" key="1">
    <citation type="submission" date="2016-11" db="EMBL/GenBank/DDBJ databases">
        <authorList>
            <person name="Jaros S."/>
            <person name="Januszkiewicz K."/>
            <person name="Wedrychowicz H."/>
        </authorList>
    </citation>
    <scope>NUCLEOTIDE SEQUENCE [LARGE SCALE GENOMIC DNA]</scope>
    <source>
        <strain evidence="2 3">CGMCC 1.10681</strain>
    </source>
</reference>
<dbReference type="Pfam" id="PF08000">
    <property type="entry name" value="bPH_1"/>
    <property type="match status" value="1"/>
</dbReference>
<dbReference type="OrthoDB" id="9803613at2"/>
<keyword evidence="3" id="KW-1185">Reference proteome</keyword>
<gene>
    <name evidence="2" type="ORF">SAMN05216179_2770</name>
</gene>
<proteinExistence type="predicted"/>
<evidence type="ECO:0000313" key="3">
    <source>
        <dbReference type="Proteomes" id="UP000184184"/>
    </source>
</evidence>
<evidence type="ECO:0000259" key="1">
    <source>
        <dbReference type="Pfam" id="PF08000"/>
    </source>
</evidence>
<accession>A0A1M7Q303</accession>
<dbReference type="AlphaFoldDB" id="A0A1M7Q303"/>